<reference evidence="1" key="1">
    <citation type="journal article" date="2021" name="Proc. Natl. Acad. Sci. U.S.A.">
        <title>A Catalog of Tens of Thousands of Viruses from Human Metagenomes Reveals Hidden Associations with Chronic Diseases.</title>
        <authorList>
            <person name="Tisza M.J."/>
            <person name="Buck C.B."/>
        </authorList>
    </citation>
    <scope>NUCLEOTIDE SEQUENCE</scope>
    <source>
        <strain evidence="1">Cthu813</strain>
    </source>
</reference>
<accession>A0A8S5VHX7</accession>
<sequence>MIVDEHQNVVNTSKNVHKISSLISNSGLISSIRHYCLIDDSTGCVFSTRFFQITKCNRHNRYRHTEKCNQDCCIRIKEIRYFTEYQYLDRYKKSPCQKNLTGRNLFLIMFLFYPHFESRASVIVGHAVDLYFGNFHAITSSQPLGYADGDHTLLPIVERYTLPPSVQQSPLL</sequence>
<name>A0A8S5VHX7_9CAUD</name>
<evidence type="ECO:0000313" key="1">
    <source>
        <dbReference type="EMBL" id="DAG06378.1"/>
    </source>
</evidence>
<dbReference type="EMBL" id="BK016270">
    <property type="protein sequence ID" value="DAG06378.1"/>
    <property type="molecule type" value="Genomic_DNA"/>
</dbReference>
<organism evidence="1">
    <name type="scientific">Siphoviridae sp. cthu813</name>
    <dbReference type="NCBI Taxonomy" id="2825618"/>
    <lineage>
        <taxon>Viruses</taxon>
        <taxon>Duplodnaviria</taxon>
        <taxon>Heunggongvirae</taxon>
        <taxon>Uroviricota</taxon>
        <taxon>Caudoviricetes</taxon>
    </lineage>
</organism>
<protein>
    <submittedName>
        <fullName evidence="1">Uncharacterized protein</fullName>
    </submittedName>
</protein>
<proteinExistence type="predicted"/>